<sequence>MKIKIPLISLILCLPSLVWAVPQALTFKKQEMTTKKRTVLCNLIPDQCRDKPTWALYQVPQHANQYYLISNLKLYQLEQYKQSYKVLNQWDFSSYTPKKVSTNWTVDEEVNPPDKKFIYPALFPITEKNYAIAMIQRFYETYSGGGMHEEVADFFELIPQQKPKLIFQNIPFSVYRMIRACFSEEDYKKSGEGKCHDEENLVLNIRYKKPYKWEMQYHYSTVSDQQHINDVKTFMLEKGKPLSIPIP</sequence>
<dbReference type="RefSeq" id="WP_166221863.1">
    <property type="nucleotide sequence ID" value="NZ_CP049801.1"/>
</dbReference>
<evidence type="ECO:0000313" key="3">
    <source>
        <dbReference type="Proteomes" id="UP000502297"/>
    </source>
</evidence>
<keyword evidence="3" id="KW-1185">Reference proteome</keyword>
<name>A0A6G8RT51_9GAMM</name>
<accession>A0A6G8RT51</accession>
<evidence type="ECO:0000313" key="2">
    <source>
        <dbReference type="EMBL" id="QIO05000.1"/>
    </source>
</evidence>
<feature type="signal peptide" evidence="1">
    <location>
        <begin position="1"/>
        <end position="20"/>
    </location>
</feature>
<evidence type="ECO:0000256" key="1">
    <source>
        <dbReference type="SAM" id="SignalP"/>
    </source>
</evidence>
<protein>
    <submittedName>
        <fullName evidence="2">Uncharacterized protein</fullName>
    </submittedName>
</protein>
<organism evidence="2 3">
    <name type="scientific">Acinetobacter shaoyimingii</name>
    <dbReference type="NCBI Taxonomy" id="2715164"/>
    <lineage>
        <taxon>Bacteria</taxon>
        <taxon>Pseudomonadati</taxon>
        <taxon>Pseudomonadota</taxon>
        <taxon>Gammaproteobacteria</taxon>
        <taxon>Moraxellales</taxon>
        <taxon>Moraxellaceae</taxon>
        <taxon>Acinetobacter</taxon>
    </lineage>
</organism>
<gene>
    <name evidence="2" type="ORF">G8E00_02940</name>
</gene>
<feature type="chain" id="PRO_5026356716" evidence="1">
    <location>
        <begin position="21"/>
        <end position="247"/>
    </location>
</feature>
<dbReference type="AlphaFoldDB" id="A0A6G8RT51"/>
<dbReference type="Proteomes" id="UP000502297">
    <property type="component" value="Chromosome"/>
</dbReference>
<reference evidence="2 3" key="1">
    <citation type="submission" date="2020-03" db="EMBL/GenBank/DDBJ databases">
        <authorList>
            <person name="Zhu W."/>
        </authorList>
    </citation>
    <scope>NUCLEOTIDE SEQUENCE [LARGE SCALE GENOMIC DNA]</scope>
    <source>
        <strain evidence="2 3">323-1</strain>
    </source>
</reference>
<keyword evidence="1" id="KW-0732">Signal</keyword>
<dbReference type="EMBL" id="CP049801">
    <property type="protein sequence ID" value="QIO05000.1"/>
    <property type="molecule type" value="Genomic_DNA"/>
</dbReference>
<proteinExistence type="predicted"/>
<dbReference type="KEGG" id="asha:G8E00_02940"/>